<protein>
    <submittedName>
        <fullName evidence="2">tRNA (Adenosine(37)-N6)-threonylcarbamoyltransferase complex dimerization subunit type 1 TsaB</fullName>
    </submittedName>
</protein>
<organism evidence="2 3">
    <name type="scientific">Vagococcus acidifermentans</name>
    <dbReference type="NCBI Taxonomy" id="564710"/>
    <lineage>
        <taxon>Bacteria</taxon>
        <taxon>Bacillati</taxon>
        <taxon>Bacillota</taxon>
        <taxon>Bacilli</taxon>
        <taxon>Lactobacillales</taxon>
        <taxon>Enterococcaceae</taxon>
        <taxon>Vagococcus</taxon>
    </lineage>
</organism>
<dbReference type="RefSeq" id="WP_126812935.1">
    <property type="nucleotide sequence ID" value="NZ_NGKC01000004.1"/>
</dbReference>
<evidence type="ECO:0000313" key="3">
    <source>
        <dbReference type="Proteomes" id="UP000286773"/>
    </source>
</evidence>
<dbReference type="EMBL" id="NGKC01000004">
    <property type="protein sequence ID" value="RSU12856.1"/>
    <property type="molecule type" value="Genomic_DNA"/>
</dbReference>
<evidence type="ECO:0000313" key="2">
    <source>
        <dbReference type="EMBL" id="RSU12856.1"/>
    </source>
</evidence>
<dbReference type="GO" id="GO:0005829">
    <property type="term" value="C:cytosol"/>
    <property type="evidence" value="ECO:0007669"/>
    <property type="project" value="TreeGrafter"/>
</dbReference>
<gene>
    <name evidence="2" type="ORF">CBF27_04780</name>
</gene>
<dbReference type="GO" id="GO:0002949">
    <property type="term" value="P:tRNA threonylcarbamoyladenosine modification"/>
    <property type="evidence" value="ECO:0007669"/>
    <property type="project" value="InterPro"/>
</dbReference>
<name>A0A430AXU6_9ENTE</name>
<dbReference type="Proteomes" id="UP000286773">
    <property type="component" value="Unassembled WGS sequence"/>
</dbReference>
<dbReference type="Gene3D" id="3.30.420.40">
    <property type="match status" value="2"/>
</dbReference>
<dbReference type="PANTHER" id="PTHR11735">
    <property type="entry name" value="TRNA N6-ADENOSINE THREONYLCARBAMOYLTRANSFERASE"/>
    <property type="match status" value="1"/>
</dbReference>
<sequence length="242" mass="26693">MKVLTIDTSNQLMAVGIGIDRQLIGSYVSSSKNHSVTLMPAIDFLMKEAGWQPQEIERIIVAKGPGSYTGLRIGVTTAKTLAWTLDAELLAVSSLAVLAANTDSAAEDVLIVPLMDARRKNIYTGAYQWQQGQLVNVLPDRHVSLAEWLQLLKKQPVDSVRFIGRDAPQFAGDILLDFPADSLPNQTVLHQVQPVSMLELADDAEVVANIGGFTPEYLKRVEAEEKWLEGHHEELTSYVERT</sequence>
<dbReference type="Pfam" id="PF00814">
    <property type="entry name" value="TsaD"/>
    <property type="match status" value="1"/>
</dbReference>
<dbReference type="InterPro" id="IPR043129">
    <property type="entry name" value="ATPase_NBD"/>
</dbReference>
<evidence type="ECO:0000259" key="1">
    <source>
        <dbReference type="Pfam" id="PF00814"/>
    </source>
</evidence>
<dbReference type="GO" id="GO:0016740">
    <property type="term" value="F:transferase activity"/>
    <property type="evidence" value="ECO:0007669"/>
    <property type="project" value="UniProtKB-KW"/>
</dbReference>
<dbReference type="InterPro" id="IPR022496">
    <property type="entry name" value="T6A_TsaB"/>
</dbReference>
<dbReference type="OrthoDB" id="9784166at2"/>
<dbReference type="NCBIfam" id="TIGR03725">
    <property type="entry name" value="T6A_YeaZ"/>
    <property type="match status" value="1"/>
</dbReference>
<reference evidence="2 3" key="1">
    <citation type="submission" date="2017-05" db="EMBL/GenBank/DDBJ databases">
        <title>Vagococcus spp. assemblies.</title>
        <authorList>
            <person name="Gulvik C.A."/>
        </authorList>
    </citation>
    <scope>NUCLEOTIDE SEQUENCE [LARGE SCALE GENOMIC DNA]</scope>
    <source>
        <strain evidence="2 3">LMG 24798</strain>
    </source>
</reference>
<dbReference type="PANTHER" id="PTHR11735:SF11">
    <property type="entry name" value="TRNA THREONYLCARBAMOYLADENOSINE BIOSYNTHESIS PROTEIN TSAB"/>
    <property type="match status" value="1"/>
</dbReference>
<keyword evidence="2" id="KW-0808">Transferase</keyword>
<accession>A0A430AXU6</accession>
<dbReference type="SUPFAM" id="SSF53067">
    <property type="entry name" value="Actin-like ATPase domain"/>
    <property type="match status" value="2"/>
</dbReference>
<dbReference type="InterPro" id="IPR000905">
    <property type="entry name" value="Gcp-like_dom"/>
</dbReference>
<feature type="domain" description="Gcp-like" evidence="1">
    <location>
        <begin position="30"/>
        <end position="155"/>
    </location>
</feature>
<dbReference type="CDD" id="cd24032">
    <property type="entry name" value="ASKHA_NBD_TsaB"/>
    <property type="match status" value="1"/>
</dbReference>
<keyword evidence="3" id="KW-1185">Reference proteome</keyword>
<dbReference type="AlphaFoldDB" id="A0A430AXU6"/>
<comment type="caution">
    <text evidence="2">The sequence shown here is derived from an EMBL/GenBank/DDBJ whole genome shotgun (WGS) entry which is preliminary data.</text>
</comment>
<proteinExistence type="predicted"/>